<sequence length="263" mass="29668">MPSSSSTNGRQSHSFVWVGTLSTGPGGARLECGSRAAAQPPVQDALGRVTVTVATATPHGVLCFLPSYHLMNSLQKRWKETNIWQQLNELKHVFMESRNVKDHNDIMEDYYKCASTSKGALLFAVYRGKVSEGMDFKDHQARAVITVGIPYPNTYDIAVKEKMSYNDRYAAERNLLSSSDWLLVQAYRALNQAVGRCVRHRSDWGAVLMVDARFTNPYYTKHLSKWVRNFLGNNHHTFESLVNSPNGITNFMQNMAVRESEDV</sequence>
<dbReference type="Proteomes" id="UP000837857">
    <property type="component" value="Chromosome 20"/>
</dbReference>
<dbReference type="EMBL" id="OW152832">
    <property type="protein sequence ID" value="CAH2052355.1"/>
    <property type="molecule type" value="Genomic_DNA"/>
</dbReference>
<organism evidence="2 3">
    <name type="scientific">Iphiclides podalirius</name>
    <name type="common">scarce swallowtail</name>
    <dbReference type="NCBI Taxonomy" id="110791"/>
    <lineage>
        <taxon>Eukaryota</taxon>
        <taxon>Metazoa</taxon>
        <taxon>Ecdysozoa</taxon>
        <taxon>Arthropoda</taxon>
        <taxon>Hexapoda</taxon>
        <taxon>Insecta</taxon>
        <taxon>Pterygota</taxon>
        <taxon>Neoptera</taxon>
        <taxon>Endopterygota</taxon>
        <taxon>Lepidoptera</taxon>
        <taxon>Glossata</taxon>
        <taxon>Ditrysia</taxon>
        <taxon>Papilionoidea</taxon>
        <taxon>Papilionidae</taxon>
        <taxon>Papilioninae</taxon>
        <taxon>Iphiclides</taxon>
    </lineage>
</organism>
<gene>
    <name evidence="2" type="ORF">IPOD504_LOCUS8187</name>
</gene>
<evidence type="ECO:0000313" key="3">
    <source>
        <dbReference type="Proteomes" id="UP000837857"/>
    </source>
</evidence>
<protein>
    <recommendedName>
        <fullName evidence="1">ATP-dependent helicase C-terminal domain-containing protein</fullName>
    </recommendedName>
</protein>
<dbReference type="InterPro" id="IPR006555">
    <property type="entry name" value="ATP-dep_Helicase_C"/>
</dbReference>
<dbReference type="InterPro" id="IPR027417">
    <property type="entry name" value="P-loop_NTPase"/>
</dbReference>
<dbReference type="InterPro" id="IPR045028">
    <property type="entry name" value="DinG/Rad3-like"/>
</dbReference>
<evidence type="ECO:0000259" key="1">
    <source>
        <dbReference type="SMART" id="SM00491"/>
    </source>
</evidence>
<dbReference type="Gene3D" id="3.40.50.300">
    <property type="entry name" value="P-loop containing nucleotide triphosphate hydrolases"/>
    <property type="match status" value="1"/>
</dbReference>
<accession>A0ABN8IEC7</accession>
<dbReference type="PANTHER" id="PTHR11472:SF47">
    <property type="entry name" value="FANCONI ANEMIA GROUP J PROTEIN"/>
    <property type="match status" value="1"/>
</dbReference>
<proteinExistence type="predicted"/>
<dbReference type="Pfam" id="PF13307">
    <property type="entry name" value="Helicase_C_2"/>
    <property type="match status" value="1"/>
</dbReference>
<feature type="non-terminal residue" evidence="2">
    <location>
        <position position="263"/>
    </location>
</feature>
<feature type="domain" description="ATP-dependent helicase C-terminal" evidence="1">
    <location>
        <begin position="68"/>
        <end position="216"/>
    </location>
</feature>
<reference evidence="2" key="1">
    <citation type="submission" date="2022-03" db="EMBL/GenBank/DDBJ databases">
        <authorList>
            <person name="Martin H S."/>
        </authorList>
    </citation>
    <scope>NUCLEOTIDE SEQUENCE</scope>
</reference>
<dbReference type="SMART" id="SM00491">
    <property type="entry name" value="HELICc2"/>
    <property type="match status" value="1"/>
</dbReference>
<name>A0ABN8IEC7_9NEOP</name>
<evidence type="ECO:0000313" key="2">
    <source>
        <dbReference type="EMBL" id="CAH2052355.1"/>
    </source>
</evidence>
<dbReference type="PANTHER" id="PTHR11472">
    <property type="entry name" value="DNA REPAIR DEAD HELICASE RAD3/XP-D SUBFAMILY MEMBER"/>
    <property type="match status" value="1"/>
</dbReference>
<keyword evidence="3" id="KW-1185">Reference proteome</keyword>
<dbReference type="CDD" id="cd18788">
    <property type="entry name" value="SF2_C_XPD"/>
    <property type="match status" value="1"/>
</dbReference>